<dbReference type="OrthoDB" id="4493at2759"/>
<evidence type="ECO:0000256" key="7">
    <source>
        <dbReference type="ARBA" id="ARBA00022723"/>
    </source>
</evidence>
<keyword evidence="11" id="KW-0408">Iron</keyword>
<dbReference type="Pfam" id="PF01786">
    <property type="entry name" value="AOX"/>
    <property type="match status" value="1"/>
</dbReference>
<evidence type="ECO:0000313" key="14">
    <source>
        <dbReference type="Proteomes" id="UP000789595"/>
    </source>
</evidence>
<dbReference type="InterPro" id="IPR038659">
    <property type="entry name" value="AOX_sf"/>
</dbReference>
<sequence>MRAVLVLITSARAFQRPHHVPKPACPAAVPDASPAEYERVYAADCEVGAGLDERFYDFNRGLVAAVKGFLDVFLEGRDVPRFYVLETLARVPYFAYVSVLHLRETFGHRDDDHVARIRVHFAEADNELHHLLMMEALGGNASVVDRCLAQTLAVGYFGYCCALYATNRRLAYHLSELIEAHAYETYDDYLRREGSALKMQEPPPVIREYYESVDGDPPKTLYDAFVRVRDDEQSHWASLAGLVQFDTLGGGSVATPPCAADDEACLAAPDECLVPAVSR</sequence>
<name>A0A8J2SB52_9STRA</name>
<dbReference type="InterPro" id="IPR002680">
    <property type="entry name" value="AOX"/>
</dbReference>
<gene>
    <name evidence="13" type="ORF">PECAL_1P14630</name>
</gene>
<evidence type="ECO:0000256" key="4">
    <source>
        <dbReference type="ARBA" id="ARBA00022448"/>
    </source>
</evidence>
<comment type="subcellular location">
    <subcellularLocation>
        <location evidence="2">Membrane</location>
    </subcellularLocation>
</comment>
<evidence type="ECO:0000256" key="2">
    <source>
        <dbReference type="ARBA" id="ARBA00004370"/>
    </source>
</evidence>
<keyword evidence="5" id="KW-0679">Respiratory chain</keyword>
<comment type="caution">
    <text evidence="13">The sequence shown here is derived from an EMBL/GenBank/DDBJ whole genome shotgun (WGS) entry which is preliminary data.</text>
</comment>
<evidence type="ECO:0000256" key="9">
    <source>
        <dbReference type="ARBA" id="ARBA00022989"/>
    </source>
</evidence>
<keyword evidence="12" id="KW-0472">Membrane</keyword>
<protein>
    <recommendedName>
        <fullName evidence="15">Alternative oxidase</fullName>
    </recommendedName>
</protein>
<dbReference type="AlphaFoldDB" id="A0A8J2SB52"/>
<evidence type="ECO:0000256" key="10">
    <source>
        <dbReference type="ARBA" id="ARBA00023002"/>
    </source>
</evidence>
<keyword evidence="10" id="KW-0560">Oxidoreductase</keyword>
<dbReference type="Proteomes" id="UP000789595">
    <property type="component" value="Unassembled WGS sequence"/>
</dbReference>
<dbReference type="EMBL" id="CAKKNE010000001">
    <property type="protein sequence ID" value="CAH0365059.1"/>
    <property type="molecule type" value="Genomic_DNA"/>
</dbReference>
<dbReference type="GO" id="GO:0009916">
    <property type="term" value="F:alternative oxidase activity"/>
    <property type="evidence" value="ECO:0007669"/>
    <property type="project" value="InterPro"/>
</dbReference>
<dbReference type="GO" id="GO:0010230">
    <property type="term" value="P:alternative respiration"/>
    <property type="evidence" value="ECO:0007669"/>
    <property type="project" value="TreeGrafter"/>
</dbReference>
<keyword evidence="7" id="KW-0479">Metal-binding</keyword>
<accession>A0A8J2SB52</accession>
<keyword evidence="14" id="KW-1185">Reference proteome</keyword>
<evidence type="ECO:0000256" key="8">
    <source>
        <dbReference type="ARBA" id="ARBA00022982"/>
    </source>
</evidence>
<dbReference type="GO" id="GO:0016020">
    <property type="term" value="C:membrane"/>
    <property type="evidence" value="ECO:0007669"/>
    <property type="project" value="UniProtKB-SubCell"/>
</dbReference>
<evidence type="ECO:0000256" key="5">
    <source>
        <dbReference type="ARBA" id="ARBA00022660"/>
    </source>
</evidence>
<evidence type="ECO:0000256" key="1">
    <source>
        <dbReference type="ARBA" id="ARBA00001962"/>
    </source>
</evidence>
<dbReference type="Gene3D" id="1.20.1260.140">
    <property type="entry name" value="Alternative oxidase"/>
    <property type="match status" value="1"/>
</dbReference>
<keyword evidence="6" id="KW-0812">Transmembrane</keyword>
<comment type="similarity">
    <text evidence="3">Belongs to the alternative oxidase family.</text>
</comment>
<comment type="cofactor">
    <cofactor evidence="1">
        <name>Fe cation</name>
        <dbReference type="ChEBI" id="CHEBI:24875"/>
    </cofactor>
</comment>
<evidence type="ECO:0000313" key="13">
    <source>
        <dbReference type="EMBL" id="CAH0365059.1"/>
    </source>
</evidence>
<reference evidence="13" key="1">
    <citation type="submission" date="2021-11" db="EMBL/GenBank/DDBJ databases">
        <authorList>
            <consortium name="Genoscope - CEA"/>
            <person name="William W."/>
        </authorList>
    </citation>
    <scope>NUCLEOTIDE SEQUENCE</scope>
</reference>
<proteinExistence type="inferred from homology"/>
<organism evidence="13 14">
    <name type="scientific">Pelagomonas calceolata</name>
    <dbReference type="NCBI Taxonomy" id="35677"/>
    <lineage>
        <taxon>Eukaryota</taxon>
        <taxon>Sar</taxon>
        <taxon>Stramenopiles</taxon>
        <taxon>Ochrophyta</taxon>
        <taxon>Pelagophyceae</taxon>
        <taxon>Pelagomonadales</taxon>
        <taxon>Pelagomonadaceae</taxon>
        <taxon>Pelagomonas</taxon>
    </lineage>
</organism>
<evidence type="ECO:0000256" key="3">
    <source>
        <dbReference type="ARBA" id="ARBA00008388"/>
    </source>
</evidence>
<evidence type="ECO:0000256" key="12">
    <source>
        <dbReference type="ARBA" id="ARBA00023136"/>
    </source>
</evidence>
<dbReference type="GO" id="GO:0016117">
    <property type="term" value="P:carotenoid biosynthetic process"/>
    <property type="evidence" value="ECO:0007669"/>
    <property type="project" value="TreeGrafter"/>
</dbReference>
<dbReference type="PANTHER" id="PTHR31803:SF10">
    <property type="entry name" value="UBIQUINOL OXIDASE 4, CHLOROPLASTIC_CHROMOPLASTIC"/>
    <property type="match status" value="1"/>
</dbReference>
<dbReference type="GO" id="GO:0046872">
    <property type="term" value="F:metal ion binding"/>
    <property type="evidence" value="ECO:0007669"/>
    <property type="project" value="UniProtKB-KW"/>
</dbReference>
<dbReference type="PANTHER" id="PTHR31803">
    <property type="entry name" value="ALTERNATIVE OXIDASE"/>
    <property type="match status" value="1"/>
</dbReference>
<keyword evidence="8" id="KW-0249">Electron transport</keyword>
<evidence type="ECO:0000256" key="6">
    <source>
        <dbReference type="ARBA" id="ARBA00022692"/>
    </source>
</evidence>
<keyword evidence="4" id="KW-0813">Transport</keyword>
<dbReference type="GO" id="GO:0005739">
    <property type="term" value="C:mitochondrion"/>
    <property type="evidence" value="ECO:0007669"/>
    <property type="project" value="TreeGrafter"/>
</dbReference>
<evidence type="ECO:0000256" key="11">
    <source>
        <dbReference type="ARBA" id="ARBA00023004"/>
    </source>
</evidence>
<keyword evidence="9" id="KW-1133">Transmembrane helix</keyword>
<evidence type="ECO:0008006" key="15">
    <source>
        <dbReference type="Google" id="ProtNLM"/>
    </source>
</evidence>